<dbReference type="Gene3D" id="3.90.230.10">
    <property type="entry name" value="Creatinase/methionine aminopeptidase superfamily"/>
    <property type="match status" value="1"/>
</dbReference>
<dbReference type="PANTHER" id="PTHR46112:SF3">
    <property type="entry name" value="AMINOPEPTIDASE YPDF"/>
    <property type="match status" value="1"/>
</dbReference>
<dbReference type="GO" id="GO:0046872">
    <property type="term" value="F:metal ion binding"/>
    <property type="evidence" value="ECO:0007669"/>
    <property type="project" value="UniProtKB-KW"/>
</dbReference>
<evidence type="ECO:0000256" key="1">
    <source>
        <dbReference type="ARBA" id="ARBA00022723"/>
    </source>
</evidence>
<gene>
    <name evidence="5" type="ORF">SAMN04488065_0536</name>
</gene>
<dbReference type="InterPro" id="IPR001714">
    <property type="entry name" value="Pept_M24_MAP"/>
</dbReference>
<dbReference type="OrthoDB" id="1346at2157"/>
<evidence type="ECO:0000259" key="3">
    <source>
        <dbReference type="Pfam" id="PF00557"/>
    </source>
</evidence>
<dbReference type="InterPro" id="IPR036005">
    <property type="entry name" value="Creatinase/aminopeptidase-like"/>
</dbReference>
<dbReference type="STRING" id="555874.SAMN04488065_0536"/>
<dbReference type="Proteomes" id="UP000236755">
    <property type="component" value="Unassembled WGS sequence"/>
</dbReference>
<evidence type="ECO:0000256" key="2">
    <source>
        <dbReference type="ARBA" id="ARBA00022801"/>
    </source>
</evidence>
<dbReference type="InterPro" id="IPR050659">
    <property type="entry name" value="Peptidase_M24B"/>
</dbReference>
<dbReference type="RefSeq" id="WP_092631013.1">
    <property type="nucleotide sequence ID" value="NZ_FNQT01000001.1"/>
</dbReference>
<dbReference type="InterPro" id="IPR029149">
    <property type="entry name" value="Creatin/AminoP/Spt16_N"/>
</dbReference>
<dbReference type="InterPro" id="IPR001131">
    <property type="entry name" value="Peptidase_M24B_aminopep-P_CS"/>
</dbReference>
<keyword evidence="2" id="KW-0378">Hydrolase</keyword>
<evidence type="ECO:0000313" key="6">
    <source>
        <dbReference type="Proteomes" id="UP000236755"/>
    </source>
</evidence>
<dbReference type="Pfam" id="PF01321">
    <property type="entry name" value="Creatinase_N"/>
    <property type="match status" value="1"/>
</dbReference>
<dbReference type="Gene3D" id="3.40.350.10">
    <property type="entry name" value="Creatinase/prolidase N-terminal domain"/>
    <property type="match status" value="1"/>
</dbReference>
<evidence type="ECO:0000313" key="5">
    <source>
        <dbReference type="EMBL" id="SDZ81677.1"/>
    </source>
</evidence>
<accession>A0A1H3W3L2</accession>
<keyword evidence="5" id="KW-0645">Protease</keyword>
<dbReference type="GO" id="GO:0004177">
    <property type="term" value="F:aminopeptidase activity"/>
    <property type="evidence" value="ECO:0007669"/>
    <property type="project" value="UniProtKB-KW"/>
</dbReference>
<dbReference type="PANTHER" id="PTHR46112">
    <property type="entry name" value="AMINOPEPTIDASE"/>
    <property type="match status" value="1"/>
</dbReference>
<dbReference type="CDD" id="cd01092">
    <property type="entry name" value="APP-like"/>
    <property type="match status" value="1"/>
</dbReference>
<reference evidence="5 6" key="1">
    <citation type="submission" date="2016-10" db="EMBL/GenBank/DDBJ databases">
        <authorList>
            <person name="de Groot N.N."/>
        </authorList>
    </citation>
    <scope>NUCLEOTIDE SEQUENCE [LARGE SCALE GENOMIC DNA]</scope>
    <source>
        <strain evidence="5 6">CGMCC 1.8712</strain>
    </source>
</reference>
<dbReference type="InterPro" id="IPR000587">
    <property type="entry name" value="Creatinase_N"/>
</dbReference>
<dbReference type="EMBL" id="FNQT01000001">
    <property type="protein sequence ID" value="SDZ81677.1"/>
    <property type="molecule type" value="Genomic_DNA"/>
</dbReference>
<protein>
    <submittedName>
        <fullName evidence="5">Xaa-Pro aminopeptidase</fullName>
    </submittedName>
</protein>
<evidence type="ECO:0000259" key="4">
    <source>
        <dbReference type="Pfam" id="PF01321"/>
    </source>
</evidence>
<dbReference type="InterPro" id="IPR000994">
    <property type="entry name" value="Pept_M24"/>
</dbReference>
<dbReference type="AlphaFoldDB" id="A0A1H3W3L2"/>
<dbReference type="SUPFAM" id="SSF53092">
    <property type="entry name" value="Creatinase/prolidase N-terminal domain"/>
    <property type="match status" value="1"/>
</dbReference>
<keyword evidence="5" id="KW-0031">Aminopeptidase</keyword>
<sequence length="366" mass="39429">MTPFERRTRRAQERLRAADADALVCAPGRDCQYLADVESEQSDRLQLLVVPAEDDPTFVVPALDAGPIRAATWVDDVRTWDDDDGPGTALDPLLSSLDPSRLLVSERMWARFVLDLQERCPEASLGLAGDVLDPLRMRKDETEREALRAAAEVADAAMRDVRALGDEAVGQTEADLAAFVAERLDAHGGEETAFDTIVASGPNGADPHHASGDREIRAGDSVVFDFGTRVDGYVSDQTRTVVFDGDPDPEFETVHDVVREAQAAGVAAVEPGVTTDAVDRAAREVIDAAGYGEAFVHRTGHGVGLDVHEAPSVVAGDGTTLEPGMAFSVEPGVYLPDRFGVRIEDVVLVTEDGAERLNRTDRGWRC</sequence>
<feature type="domain" description="Peptidase M24" evidence="3">
    <location>
        <begin position="145"/>
        <end position="351"/>
    </location>
</feature>
<feature type="domain" description="Creatinase N-terminal" evidence="4">
    <location>
        <begin position="7"/>
        <end position="137"/>
    </location>
</feature>
<keyword evidence="1" id="KW-0479">Metal-binding</keyword>
<organism evidence="5 6">
    <name type="scientific">Haloplanus vescus</name>
    <dbReference type="NCBI Taxonomy" id="555874"/>
    <lineage>
        <taxon>Archaea</taxon>
        <taxon>Methanobacteriati</taxon>
        <taxon>Methanobacteriota</taxon>
        <taxon>Stenosarchaea group</taxon>
        <taxon>Halobacteria</taxon>
        <taxon>Halobacteriales</taxon>
        <taxon>Haloferacaceae</taxon>
        <taxon>Haloplanus</taxon>
    </lineage>
</organism>
<dbReference type="PRINTS" id="PR00599">
    <property type="entry name" value="MAPEPTIDASE"/>
</dbReference>
<name>A0A1H3W3L2_9EURY</name>
<keyword evidence="6" id="KW-1185">Reference proteome</keyword>
<dbReference type="Pfam" id="PF00557">
    <property type="entry name" value="Peptidase_M24"/>
    <property type="match status" value="1"/>
</dbReference>
<proteinExistence type="predicted"/>
<dbReference type="SUPFAM" id="SSF55920">
    <property type="entry name" value="Creatinase/aminopeptidase"/>
    <property type="match status" value="1"/>
</dbReference>
<dbReference type="PROSITE" id="PS00491">
    <property type="entry name" value="PROLINE_PEPTIDASE"/>
    <property type="match status" value="1"/>
</dbReference>